<organism evidence="2">
    <name type="scientific">uncultured Frankineae bacterium</name>
    <dbReference type="NCBI Taxonomy" id="437475"/>
    <lineage>
        <taxon>Bacteria</taxon>
        <taxon>Bacillati</taxon>
        <taxon>Actinomycetota</taxon>
        <taxon>Actinomycetes</taxon>
        <taxon>Frankiales</taxon>
        <taxon>environmental samples</taxon>
    </lineage>
</organism>
<feature type="compositionally biased region" description="Basic and acidic residues" evidence="1">
    <location>
        <begin position="362"/>
        <end position="376"/>
    </location>
</feature>
<feature type="compositionally biased region" description="Low complexity" evidence="1">
    <location>
        <begin position="255"/>
        <end position="265"/>
    </location>
</feature>
<reference evidence="2" key="1">
    <citation type="submission" date="2020-02" db="EMBL/GenBank/DDBJ databases">
        <authorList>
            <person name="Meier V. D."/>
        </authorList>
    </citation>
    <scope>NUCLEOTIDE SEQUENCE</scope>
    <source>
        <strain evidence="2">AVDCRST_MAG07</strain>
    </source>
</reference>
<feature type="compositionally biased region" description="Basic residues" evidence="1">
    <location>
        <begin position="340"/>
        <end position="349"/>
    </location>
</feature>
<feature type="compositionally biased region" description="Low complexity" evidence="1">
    <location>
        <begin position="67"/>
        <end position="82"/>
    </location>
</feature>
<feature type="compositionally biased region" description="Low complexity" evidence="1">
    <location>
        <begin position="350"/>
        <end position="360"/>
    </location>
</feature>
<gene>
    <name evidence="2" type="ORF">AVDCRST_MAG07-2976</name>
</gene>
<feature type="compositionally biased region" description="Basic residues" evidence="1">
    <location>
        <begin position="272"/>
        <end position="308"/>
    </location>
</feature>
<name>A0A6J4M665_9ACTN</name>
<dbReference type="AlphaFoldDB" id="A0A6J4M665"/>
<accession>A0A6J4M665</accession>
<feature type="compositionally biased region" description="Basic residues" evidence="1">
    <location>
        <begin position="234"/>
        <end position="254"/>
    </location>
</feature>
<feature type="non-terminal residue" evidence="2">
    <location>
        <position position="1"/>
    </location>
</feature>
<feature type="compositionally biased region" description="Basic and acidic residues" evidence="1">
    <location>
        <begin position="102"/>
        <end position="112"/>
    </location>
</feature>
<feature type="compositionally biased region" description="Basic residues" evidence="1">
    <location>
        <begin position="136"/>
        <end position="159"/>
    </location>
</feature>
<sequence length="394" mass="42598">GRRGRARAGALGPAHAAGLLVHQLVRPLRRGTAAAHRRRRARRGAPRGRRGRQRVLPALRPEPAAVGTAERPAGARAPAASHARPRRGRRRAVRRRAVTDPAGRRAGPDRRLHGSGRPVRTGLRRRRGAVLPTTAHAHRPQRGHRARHHLGDRARRRAGRGAVVARRVPAPGAECRRARRRPAPPARAAPQRPAPRRSRHGAAPPLGPDGARAGAGGGKRAARAARLPVAGAREHRRHTDRRRGGGRLVRRRAAARFPRGQAPGRTHPPGRVPRRRLAGAGRRLHRRRHLAGARRGRSGGAARRRRLGGHALDDAGVGDRGGARGARGDGLPVRRDAVRRQRRRHRRPRPLGGRLPLGTGLRDGRGAGARLRDRRGGGPLGVRPTDAGQQSRAL</sequence>
<feature type="compositionally biased region" description="Low complexity" evidence="1">
    <location>
        <begin position="160"/>
        <end position="173"/>
    </location>
</feature>
<protein>
    <submittedName>
        <fullName evidence="2">Uncharacterized protein</fullName>
    </submittedName>
</protein>
<feature type="region of interest" description="Disordered" evidence="1">
    <location>
        <begin position="29"/>
        <end position="394"/>
    </location>
</feature>
<dbReference type="EMBL" id="CADCUB010000143">
    <property type="protein sequence ID" value="CAA9350567.1"/>
    <property type="molecule type" value="Genomic_DNA"/>
</dbReference>
<evidence type="ECO:0000313" key="2">
    <source>
        <dbReference type="EMBL" id="CAA9350567.1"/>
    </source>
</evidence>
<evidence type="ECO:0000256" key="1">
    <source>
        <dbReference type="SAM" id="MobiDB-lite"/>
    </source>
</evidence>
<feature type="compositionally biased region" description="Low complexity" evidence="1">
    <location>
        <begin position="201"/>
        <end position="212"/>
    </location>
</feature>
<feature type="non-terminal residue" evidence="2">
    <location>
        <position position="394"/>
    </location>
</feature>
<feature type="compositionally biased region" description="Basic residues" evidence="1">
    <location>
        <begin position="83"/>
        <end position="96"/>
    </location>
</feature>
<proteinExistence type="predicted"/>
<feature type="compositionally biased region" description="Basic residues" evidence="1">
    <location>
        <begin position="35"/>
        <end position="53"/>
    </location>
</feature>